<reference evidence="1 7" key="1">
    <citation type="journal article" date="2014" name="J. Bacteriol.">
        <title>Role of an Archaeal PitA Transporter in the Copper and Arsenic Resistance of Metallosphaera sedula, an Extreme Thermoacidophile.</title>
        <authorList>
            <person name="McCarthy S."/>
            <person name="Ai C."/>
            <person name="Wheaton G."/>
            <person name="Tevatia R."/>
            <person name="Eckrich V."/>
            <person name="Kelly R."/>
            <person name="Blum P."/>
        </authorList>
    </citation>
    <scope>NUCLEOTIDE SEQUENCE [LARGE SCALE GENOMIC DNA]</scope>
    <source>
        <strain evidence="1 7">CuR1</strain>
    </source>
</reference>
<dbReference type="CDD" id="cd03451">
    <property type="entry name" value="FkbR2"/>
    <property type="match status" value="2"/>
</dbReference>
<evidence type="ECO:0000313" key="6">
    <source>
        <dbReference type="EMBL" id="AKV83220.1"/>
    </source>
</evidence>
<dbReference type="Proteomes" id="UP000056255">
    <property type="component" value="Chromosome"/>
</dbReference>
<protein>
    <submittedName>
        <fullName evidence="1 2">Dehydratase</fullName>
    </submittedName>
</protein>
<reference evidence="9 10" key="2">
    <citation type="journal article" date="2015" name="Genome Announc.">
        <title>Complete Genome Sequences of Evolved Arsenate-Resistant Metallosphaera sedula Strains.</title>
        <authorList>
            <person name="Ai C."/>
            <person name="McCarthy S."/>
            <person name="Schackwitz W."/>
            <person name="Martin J."/>
            <person name="Lipzen A."/>
            <person name="Blum P."/>
        </authorList>
    </citation>
    <scope>NUCLEOTIDE SEQUENCE [LARGE SCALE GENOMIC DNA]</scope>
    <source>
        <strain evidence="4 10">ARS120-1</strain>
        <strain evidence="5 9">ARS120-2</strain>
        <strain evidence="2 12">ARS50-1</strain>
        <strain evidence="3 11">ARS50-2</strain>
    </source>
</reference>
<gene>
    <name evidence="1" type="ORF">HA72_1216</name>
    <name evidence="2" type="ORF">MsedA_1235</name>
    <name evidence="3" type="ORF">MsedB_1237</name>
    <name evidence="4" type="ORF">MsedC_1235</name>
    <name evidence="5" type="ORF">MsedD_1236</name>
    <name evidence="6" type="ORF">MsedE_1239</name>
</gene>
<name>A0A088E6I1_9CREN</name>
<dbReference type="EMBL" id="CP012173">
    <property type="protein sequence ID" value="AKV76482.1"/>
    <property type="molecule type" value="Genomic_DNA"/>
</dbReference>
<dbReference type="Pfam" id="PF19315">
    <property type="entry name" value="MC_hydratase"/>
    <property type="match status" value="1"/>
</dbReference>
<dbReference type="GO" id="GO:0016829">
    <property type="term" value="F:lyase activity"/>
    <property type="evidence" value="ECO:0007669"/>
    <property type="project" value="InterPro"/>
</dbReference>
<dbReference type="PATRIC" id="fig|43687.5.peg.1323"/>
<sequence length="344" mass="39243">MFGGFGPFFEDFEIGQVIRHRPCRTLEQSDNVLWSTLTLDYTPLYLDSVYASYTEYGKVIVNPRLVHSTVIGLSTRDTSINTLAFLGIDYEEMRRPIYPGDTLCVETEVVGKRESKRPNVGVVSWVHRVFNQRGEPVYEIRRNNLVYKRSYSPWLKFLEGGEAKPEINVQKGERIGLNKEERSLSHPGWEGRYLEDFTPGETVIHRLGRTVSQYDNLLTTVLSMNTATLHLDDEYMKYHEYGKPVVQGPFVVGVGTGISSFELGGNISADRGIRELKLRAPVFDGDTLHAVSEVVEVQPGKESGRVTLRTRIYKNNLSVEVATFIREIEVFRRESSPWVKIWKG</sequence>
<dbReference type="OrthoDB" id="209979at2157"/>
<evidence type="ECO:0000313" key="9">
    <source>
        <dbReference type="Proteomes" id="UP000061362"/>
    </source>
</evidence>
<evidence type="ECO:0000313" key="4">
    <source>
        <dbReference type="EMBL" id="AKV78734.1"/>
    </source>
</evidence>
<dbReference type="Proteomes" id="UP000062475">
    <property type="component" value="Chromosome"/>
</dbReference>
<dbReference type="Gene3D" id="3.10.129.10">
    <property type="entry name" value="Hotdog Thioesterase"/>
    <property type="match status" value="1"/>
</dbReference>
<dbReference type="InterPro" id="IPR052342">
    <property type="entry name" value="MCH/BMMD"/>
</dbReference>
<dbReference type="Proteomes" id="UP000061362">
    <property type="component" value="Chromosome"/>
</dbReference>
<dbReference type="EMBL" id="CP012175">
    <property type="protein sequence ID" value="AKV80979.1"/>
    <property type="molecule type" value="Genomic_DNA"/>
</dbReference>
<dbReference type="GeneID" id="91755710"/>
<dbReference type="AlphaFoldDB" id="A0A088E6I1"/>
<dbReference type="InterPro" id="IPR048274">
    <property type="entry name" value="MC_hydratase"/>
</dbReference>
<evidence type="ECO:0000313" key="2">
    <source>
        <dbReference type="EMBL" id="AKV74243.1"/>
    </source>
</evidence>
<accession>A0A088E6I1</accession>
<dbReference type="Proteomes" id="UP000029084">
    <property type="component" value="Chromosome"/>
</dbReference>
<evidence type="ECO:0000313" key="5">
    <source>
        <dbReference type="EMBL" id="AKV80979.1"/>
    </source>
</evidence>
<organism evidence="1 7">
    <name type="scientific">Metallosphaera sedula</name>
    <dbReference type="NCBI Taxonomy" id="43687"/>
    <lineage>
        <taxon>Archaea</taxon>
        <taxon>Thermoproteota</taxon>
        <taxon>Thermoprotei</taxon>
        <taxon>Sulfolobales</taxon>
        <taxon>Sulfolobaceae</taxon>
        <taxon>Metallosphaera</taxon>
    </lineage>
</organism>
<evidence type="ECO:0000313" key="3">
    <source>
        <dbReference type="EMBL" id="AKV76482.1"/>
    </source>
</evidence>
<dbReference type="EMBL" id="CP008822">
    <property type="protein sequence ID" value="AIM27362.1"/>
    <property type="molecule type" value="Genomic_DNA"/>
</dbReference>
<dbReference type="EMBL" id="CP012172">
    <property type="protein sequence ID" value="AKV74243.1"/>
    <property type="molecule type" value="Genomic_DNA"/>
</dbReference>
<reference evidence="6 8" key="3">
    <citation type="submission" date="2015-07" db="EMBL/GenBank/DDBJ databases">
        <title>Physiological, transcriptional responses and genome re-sequencing of acid resistant extremely thermoacidophilic Metallosphaera sedula SARC-M1.</title>
        <authorList>
            <person name="Ai C."/>
            <person name="McCarthy S."/>
            <person name="Eckrich V."/>
            <person name="Rudrappa D."/>
            <person name="Qiu G."/>
            <person name="Blum P."/>
        </authorList>
    </citation>
    <scope>NUCLEOTIDE SEQUENCE [LARGE SCALE GENOMIC DNA]</scope>
    <source>
        <strain evidence="6 8">SARC-M1</strain>
    </source>
</reference>
<proteinExistence type="predicted"/>
<dbReference type="EMBL" id="CP012176">
    <property type="protein sequence ID" value="AKV83220.1"/>
    <property type="molecule type" value="Genomic_DNA"/>
</dbReference>
<dbReference type="Proteomes" id="UP000062398">
    <property type="component" value="Chromosome"/>
</dbReference>
<dbReference type="OMA" id="QTLNHDP"/>
<dbReference type="Proteomes" id="UP000068832">
    <property type="component" value="Chromosome"/>
</dbReference>
<dbReference type="InterPro" id="IPR029069">
    <property type="entry name" value="HotDog_dom_sf"/>
</dbReference>
<dbReference type="SUPFAM" id="SSF54637">
    <property type="entry name" value="Thioesterase/thiol ester dehydrase-isomerase"/>
    <property type="match status" value="2"/>
</dbReference>
<evidence type="ECO:0000313" key="8">
    <source>
        <dbReference type="Proteomes" id="UP000056255"/>
    </source>
</evidence>
<evidence type="ECO:0000313" key="12">
    <source>
        <dbReference type="Proteomes" id="UP000068832"/>
    </source>
</evidence>
<evidence type="ECO:0000313" key="7">
    <source>
        <dbReference type="Proteomes" id="UP000029084"/>
    </source>
</evidence>
<dbReference type="PANTHER" id="PTHR43664:SF1">
    <property type="entry name" value="BETA-METHYLMALYL-COA DEHYDRATASE"/>
    <property type="match status" value="1"/>
</dbReference>
<evidence type="ECO:0000313" key="1">
    <source>
        <dbReference type="EMBL" id="AIM27362.1"/>
    </source>
</evidence>
<evidence type="ECO:0000313" key="11">
    <source>
        <dbReference type="Proteomes" id="UP000062475"/>
    </source>
</evidence>
<dbReference type="RefSeq" id="WP_012021164.1">
    <property type="nucleotide sequence ID" value="NZ_AP019770.1"/>
</dbReference>
<dbReference type="EMBL" id="CP012174">
    <property type="protein sequence ID" value="AKV78734.1"/>
    <property type="molecule type" value="Genomic_DNA"/>
</dbReference>
<dbReference type="PANTHER" id="PTHR43664">
    <property type="entry name" value="MONOAMINE OXIDASE-RELATED"/>
    <property type="match status" value="1"/>
</dbReference>
<evidence type="ECO:0000313" key="10">
    <source>
        <dbReference type="Proteomes" id="UP000062398"/>
    </source>
</evidence>